<comment type="caution">
    <text evidence="2">The sequence shown here is derived from an EMBL/GenBank/DDBJ whole genome shotgun (WGS) entry which is preliminary data.</text>
</comment>
<feature type="compositionally biased region" description="Low complexity" evidence="1">
    <location>
        <begin position="181"/>
        <end position="237"/>
    </location>
</feature>
<feature type="region of interest" description="Disordered" evidence="1">
    <location>
        <begin position="153"/>
        <end position="466"/>
    </location>
</feature>
<dbReference type="EMBL" id="JAPMOS010000320">
    <property type="protein sequence ID" value="KAJ4453071.1"/>
    <property type="molecule type" value="Genomic_DNA"/>
</dbReference>
<feature type="region of interest" description="Disordered" evidence="1">
    <location>
        <begin position="69"/>
        <end position="141"/>
    </location>
</feature>
<gene>
    <name evidence="2" type="ORF">PAPYR_12577</name>
</gene>
<dbReference type="Proteomes" id="UP001141327">
    <property type="component" value="Unassembled WGS sequence"/>
</dbReference>
<reference evidence="2" key="1">
    <citation type="journal article" date="2022" name="bioRxiv">
        <title>Genomics of Preaxostyla Flagellates Illuminates Evolutionary Transitions and the Path Towards Mitochondrial Loss.</title>
        <authorList>
            <person name="Novak L.V.F."/>
            <person name="Treitli S.C."/>
            <person name="Pyrih J."/>
            <person name="Halakuc P."/>
            <person name="Pipaliya S.V."/>
            <person name="Vacek V."/>
            <person name="Brzon O."/>
            <person name="Soukal P."/>
            <person name="Eme L."/>
            <person name="Dacks J.B."/>
            <person name="Karnkowska A."/>
            <person name="Elias M."/>
            <person name="Hampl V."/>
        </authorList>
    </citation>
    <scope>NUCLEOTIDE SEQUENCE</scope>
    <source>
        <strain evidence="2">RCP-MX</strain>
    </source>
</reference>
<feature type="compositionally biased region" description="Acidic residues" evidence="1">
    <location>
        <begin position="258"/>
        <end position="272"/>
    </location>
</feature>
<evidence type="ECO:0000313" key="3">
    <source>
        <dbReference type="Proteomes" id="UP001141327"/>
    </source>
</evidence>
<sequence length="876" mass="96504">MDFSTPTNIAIPVLMMQIDEFHRKTLGMMSEHHRKIRFLLKIHTAGMDFSTPDKHRDTAAAVTRLLVTRGMTPRRRNREAIRGNVRAEPKSSAADAAPASPLRLDTVTEDEAEQEETQRASQEHEATEQEQEEIQHASQDADQHHPVVFIPSAEHSSSSEHARASVLPEPPTAEPEETPEPEQTTVPEQTTEPVPEQITIEPLETTTTEPEVTTSDPVQATTTEPAEPSEPEPAQSELQQTGTEPEAAEQSVPGEPEQLAEAEQPAEPELTPEPEQTAAPPPTPSKQPPTPDRPSVVVAPPPKPRAGSPPKKLPDSIPPKTPAQAPGYQEVRSRSPTSILATQRSPPPPAAGSIVALKTPPPPASVPSRTPRAAPVASSASRAAPVTATSTTATPPAVAPGRASVPPRTPRAAPVTATSTTATPPAVAPGRASVPPRTPRSPGHRHEHDCKASSSGSGSSFRASQNARTATSSTIYLVWQSETKEVLKLTRQAFYERIFPKLLASWFPSTNHLNRGLIVPVHFFETMAEYRLSGAICVELHKVLNRLGLTFGKILFSMTCGQSADIDKTYQFLTSRALMILVCLDSEAAFGVDRAVDGHMRLDELALWERTFPFYVKEVFHDRSMLELTDYYGEQFPKTYDWSIQCHKFRTNTCYREIPAHWDYKPPYVSPGSSGPTTSFNRRTRPRCTLADRLLRTDLPKLLASWFPNANHLNPGLIVPVHFLKPLTEYHFSAPICVELHKVLTRMVLAFGGTYRGLSARALLITLLLDSEAAFDIDHPIEGVLRDRSLLERTDYYGEQFPKTYDWSIQCHKFRTSTCSRELPTLWDFLLTGPLPLPLPVLVAEPEPVPESVPLPENVPVADDDEDEWFAGDKFG</sequence>
<proteinExistence type="predicted"/>
<accession>A0ABQ8U1N0</accession>
<keyword evidence="3" id="KW-1185">Reference proteome</keyword>
<organism evidence="2 3">
    <name type="scientific">Paratrimastix pyriformis</name>
    <dbReference type="NCBI Taxonomy" id="342808"/>
    <lineage>
        <taxon>Eukaryota</taxon>
        <taxon>Metamonada</taxon>
        <taxon>Preaxostyla</taxon>
        <taxon>Paratrimastigidae</taxon>
        <taxon>Paratrimastix</taxon>
    </lineage>
</organism>
<name>A0ABQ8U1N0_9EUKA</name>
<dbReference type="PRINTS" id="PR01217">
    <property type="entry name" value="PRICHEXTENSN"/>
</dbReference>
<feature type="compositionally biased region" description="Polar residues" evidence="1">
    <location>
        <begin position="334"/>
        <end position="344"/>
    </location>
</feature>
<feature type="compositionally biased region" description="Pro residues" evidence="1">
    <location>
        <begin position="279"/>
        <end position="292"/>
    </location>
</feature>
<evidence type="ECO:0000313" key="2">
    <source>
        <dbReference type="EMBL" id="KAJ4453071.1"/>
    </source>
</evidence>
<feature type="compositionally biased region" description="Basic and acidic residues" evidence="1">
    <location>
        <begin position="116"/>
        <end position="141"/>
    </location>
</feature>
<evidence type="ECO:0000256" key="1">
    <source>
        <dbReference type="SAM" id="MobiDB-lite"/>
    </source>
</evidence>
<protein>
    <submittedName>
        <fullName evidence="2">Uncharacterized protein</fullName>
    </submittedName>
</protein>
<feature type="compositionally biased region" description="Low complexity" evidence="1">
    <location>
        <begin position="90"/>
        <end position="101"/>
    </location>
</feature>
<feature type="compositionally biased region" description="Basic and acidic residues" evidence="1">
    <location>
        <begin position="78"/>
        <end position="89"/>
    </location>
</feature>
<feature type="compositionally biased region" description="Low complexity" evidence="1">
    <location>
        <begin position="366"/>
        <end position="429"/>
    </location>
</feature>